<feature type="transmembrane region" description="Helical" evidence="5">
    <location>
        <begin position="52"/>
        <end position="71"/>
    </location>
</feature>
<comment type="subcellular location">
    <subcellularLocation>
        <location evidence="1">Membrane</location>
    </subcellularLocation>
</comment>
<dbReference type="CDD" id="cd00637">
    <property type="entry name" value="7tm_classA_rhodopsin-like"/>
    <property type="match status" value="1"/>
</dbReference>
<evidence type="ECO:0000259" key="6">
    <source>
        <dbReference type="PROSITE" id="PS50262"/>
    </source>
</evidence>
<evidence type="ECO:0000256" key="5">
    <source>
        <dbReference type="SAM" id="Phobius"/>
    </source>
</evidence>
<organism evidence="7 8">
    <name type="scientific">Bursaphelenchus xylophilus</name>
    <name type="common">Pinewood nematode worm</name>
    <name type="synonym">Aphelenchoides xylophilus</name>
    <dbReference type="NCBI Taxonomy" id="6326"/>
    <lineage>
        <taxon>Eukaryota</taxon>
        <taxon>Metazoa</taxon>
        <taxon>Ecdysozoa</taxon>
        <taxon>Nematoda</taxon>
        <taxon>Chromadorea</taxon>
        <taxon>Rhabditida</taxon>
        <taxon>Tylenchina</taxon>
        <taxon>Tylenchomorpha</taxon>
        <taxon>Aphelenchoidea</taxon>
        <taxon>Aphelenchoididae</taxon>
        <taxon>Bursaphelenchus</taxon>
    </lineage>
</organism>
<evidence type="ECO:0000256" key="2">
    <source>
        <dbReference type="ARBA" id="ARBA00022692"/>
    </source>
</evidence>
<dbReference type="GO" id="GO:0004930">
    <property type="term" value="F:G protein-coupled receptor activity"/>
    <property type="evidence" value="ECO:0007669"/>
    <property type="project" value="InterPro"/>
</dbReference>
<dbReference type="PROSITE" id="PS50262">
    <property type="entry name" value="G_PROTEIN_RECEP_F1_2"/>
    <property type="match status" value="1"/>
</dbReference>
<evidence type="ECO:0000256" key="4">
    <source>
        <dbReference type="ARBA" id="ARBA00023136"/>
    </source>
</evidence>
<dbReference type="Pfam" id="PF00001">
    <property type="entry name" value="7tm_1"/>
    <property type="match status" value="1"/>
</dbReference>
<keyword evidence="2 5" id="KW-0812">Transmembrane</keyword>
<evidence type="ECO:0000313" key="7">
    <source>
        <dbReference type="Proteomes" id="UP000095284"/>
    </source>
</evidence>
<dbReference type="WBParaSite" id="BXY_0721300.1">
    <property type="protein sequence ID" value="BXY_0721300.1"/>
    <property type="gene ID" value="BXY_0721300"/>
</dbReference>
<name>A0A1I7S2I4_BURXY</name>
<dbReference type="Gene3D" id="1.20.1070.10">
    <property type="entry name" value="Rhodopsin 7-helix transmembrane proteins"/>
    <property type="match status" value="1"/>
</dbReference>
<proteinExistence type="predicted"/>
<dbReference type="AlphaFoldDB" id="A0A1I7S2I4"/>
<sequence>MFPCNTRAKRQAAFIIVAYLTFWTPYNLLAVMNTLAPSEGTLKQVASVTLPFLNSLIVVNPIVNPLIYGLFDKKR</sequence>
<keyword evidence="3 5" id="KW-1133">Transmembrane helix</keyword>
<protein>
    <submittedName>
        <fullName evidence="8">G_PROTEIN_RECEP_F1_2 domain-containing protein</fullName>
    </submittedName>
</protein>
<reference evidence="8" key="1">
    <citation type="submission" date="2016-11" db="UniProtKB">
        <authorList>
            <consortium name="WormBaseParasite"/>
        </authorList>
    </citation>
    <scope>IDENTIFICATION</scope>
</reference>
<accession>A0A1I7S2I4</accession>
<feature type="transmembrane region" description="Helical" evidence="5">
    <location>
        <begin position="12"/>
        <end position="32"/>
    </location>
</feature>
<evidence type="ECO:0000256" key="3">
    <source>
        <dbReference type="ARBA" id="ARBA00022989"/>
    </source>
</evidence>
<dbReference type="InterPro" id="IPR000276">
    <property type="entry name" value="GPCR_Rhodpsn"/>
</dbReference>
<dbReference type="GO" id="GO:0016020">
    <property type="term" value="C:membrane"/>
    <property type="evidence" value="ECO:0007669"/>
    <property type="project" value="UniProtKB-SubCell"/>
</dbReference>
<dbReference type="InterPro" id="IPR017452">
    <property type="entry name" value="GPCR_Rhodpsn_7TM"/>
</dbReference>
<evidence type="ECO:0000313" key="8">
    <source>
        <dbReference type="WBParaSite" id="BXY_0721300.1"/>
    </source>
</evidence>
<dbReference type="PRINTS" id="PR00237">
    <property type="entry name" value="GPCRRHODOPSN"/>
</dbReference>
<evidence type="ECO:0000256" key="1">
    <source>
        <dbReference type="ARBA" id="ARBA00004370"/>
    </source>
</evidence>
<dbReference type="SUPFAM" id="SSF81321">
    <property type="entry name" value="Family A G protein-coupled receptor-like"/>
    <property type="match status" value="1"/>
</dbReference>
<keyword evidence="4 5" id="KW-0472">Membrane</keyword>
<dbReference type="Proteomes" id="UP000095284">
    <property type="component" value="Unplaced"/>
</dbReference>
<feature type="domain" description="G-protein coupled receptors family 1 profile" evidence="6">
    <location>
        <begin position="1"/>
        <end position="68"/>
    </location>
</feature>